<accession>A0A327WSU3</accession>
<keyword evidence="2" id="KW-1185">Reference proteome</keyword>
<dbReference type="AlphaFoldDB" id="A0A327WSU3"/>
<protein>
    <submittedName>
        <fullName evidence="1">Uncharacterized protein</fullName>
    </submittedName>
</protein>
<reference evidence="1 2" key="1">
    <citation type="submission" date="2018-06" db="EMBL/GenBank/DDBJ databases">
        <title>Genomic Encyclopedia of Archaeal and Bacterial Type Strains, Phase II (KMG-II): from individual species to whole genera.</title>
        <authorList>
            <person name="Goeker M."/>
        </authorList>
    </citation>
    <scope>NUCLEOTIDE SEQUENCE [LARGE SCALE GENOMIC DNA]</scope>
    <source>
        <strain evidence="1 2">DSM 21851</strain>
    </source>
</reference>
<sequence>MIFTFTILQPEGKIQTFSIRTESVEESLEEIAPILLFGRTLLFASLKKSNDVLKILPIDVVENESVADYLQRLQREWIAYVESNV</sequence>
<comment type="caution">
    <text evidence="1">The sequence shown here is derived from an EMBL/GenBank/DDBJ whole genome shotgun (WGS) entry which is preliminary data.</text>
</comment>
<gene>
    <name evidence="1" type="ORF">LX87_04234</name>
</gene>
<dbReference type="EMBL" id="QLMC01000005">
    <property type="protein sequence ID" value="RAJ94347.1"/>
    <property type="molecule type" value="Genomic_DNA"/>
</dbReference>
<evidence type="ECO:0000313" key="2">
    <source>
        <dbReference type="Proteomes" id="UP000248790"/>
    </source>
</evidence>
<evidence type="ECO:0000313" key="1">
    <source>
        <dbReference type="EMBL" id="RAJ94347.1"/>
    </source>
</evidence>
<dbReference type="Proteomes" id="UP000248790">
    <property type="component" value="Unassembled WGS sequence"/>
</dbReference>
<proteinExistence type="predicted"/>
<name>A0A327WSU3_LARAB</name>
<organism evidence="1 2">
    <name type="scientific">Larkinella arboricola</name>
    <dbReference type="NCBI Taxonomy" id="643671"/>
    <lineage>
        <taxon>Bacteria</taxon>
        <taxon>Pseudomonadati</taxon>
        <taxon>Bacteroidota</taxon>
        <taxon>Cytophagia</taxon>
        <taxon>Cytophagales</taxon>
        <taxon>Spirosomataceae</taxon>
        <taxon>Larkinella</taxon>
    </lineage>
</organism>